<reference evidence="3" key="1">
    <citation type="journal article" date="2019" name="Int. J. Syst. Evol. Microbiol.">
        <title>The Global Catalogue of Microorganisms (GCM) 10K type strain sequencing project: providing services to taxonomists for standard genome sequencing and annotation.</title>
        <authorList>
            <consortium name="The Broad Institute Genomics Platform"/>
            <consortium name="The Broad Institute Genome Sequencing Center for Infectious Disease"/>
            <person name="Wu L."/>
            <person name="Ma J."/>
        </authorList>
    </citation>
    <scope>NUCLEOTIDE SEQUENCE [LARGE SCALE GENOMIC DNA]</scope>
    <source>
        <strain evidence="3">JCM 3399</strain>
    </source>
</reference>
<evidence type="ECO:0000313" key="2">
    <source>
        <dbReference type="EMBL" id="GGU71312.1"/>
    </source>
</evidence>
<feature type="domain" description="SseB protein N-terminal" evidence="1">
    <location>
        <begin position="7"/>
        <end position="111"/>
    </location>
</feature>
<dbReference type="EMBL" id="BMRP01000014">
    <property type="protein sequence ID" value="GGU71312.1"/>
    <property type="molecule type" value="Genomic_DNA"/>
</dbReference>
<proteinExistence type="predicted"/>
<protein>
    <recommendedName>
        <fullName evidence="1">SseB protein N-terminal domain-containing protein</fullName>
    </recommendedName>
</protein>
<evidence type="ECO:0000313" key="3">
    <source>
        <dbReference type="Proteomes" id="UP000654471"/>
    </source>
</evidence>
<name>A0ABQ2V6T0_9ACTN</name>
<sequence>MPLADEVAAFHEGQPNPAALVGEFRRTHVILPVANDSFLSAELDGIRWLYAFTDEDALSRFAAARGSEQGTEWQYVTTAGARVLDVLIPAVDGPAGVALDAGSEQGMLFPPVSGIVPDGAAVDVDANVGADVNAPVDVSADAGAATSAATSADISGAMPRGVA</sequence>
<accession>A0ABQ2V6T0</accession>
<dbReference type="InterPro" id="IPR009839">
    <property type="entry name" value="SseB_N"/>
</dbReference>
<comment type="caution">
    <text evidence="2">The sequence shown here is derived from an EMBL/GenBank/DDBJ whole genome shotgun (WGS) entry which is preliminary data.</text>
</comment>
<organism evidence="2 3">
    <name type="scientific">Streptomyces albospinus</name>
    <dbReference type="NCBI Taxonomy" id="285515"/>
    <lineage>
        <taxon>Bacteria</taxon>
        <taxon>Bacillati</taxon>
        <taxon>Actinomycetota</taxon>
        <taxon>Actinomycetes</taxon>
        <taxon>Kitasatosporales</taxon>
        <taxon>Streptomycetaceae</taxon>
        <taxon>Streptomyces</taxon>
    </lineage>
</organism>
<dbReference type="Pfam" id="PF07179">
    <property type="entry name" value="SseB"/>
    <property type="match status" value="1"/>
</dbReference>
<dbReference type="RefSeq" id="WP_189302008.1">
    <property type="nucleotide sequence ID" value="NZ_BMRP01000014.1"/>
</dbReference>
<keyword evidence="3" id="KW-1185">Reference proteome</keyword>
<dbReference type="Proteomes" id="UP000654471">
    <property type="component" value="Unassembled WGS sequence"/>
</dbReference>
<evidence type="ECO:0000259" key="1">
    <source>
        <dbReference type="Pfam" id="PF07179"/>
    </source>
</evidence>
<gene>
    <name evidence="2" type="ORF">GCM10010211_41140</name>
</gene>